<keyword evidence="3" id="KW-0963">Cytoplasm</keyword>
<dbReference type="PROSITE" id="PS00972">
    <property type="entry name" value="USP_1"/>
    <property type="match status" value="1"/>
</dbReference>
<keyword evidence="15" id="KW-1185">Reference proteome</keyword>
<sequence length="606" mass="67987">MSQLSSTLKRYTESAHYTDAPYAKSGYGTYTPSSYGANLAASFLEKEKLGFKPGPPTSFLTRPRTYGPSSLLDYDRGRPLLRPDIIGGGKRAESQTRGAERPSGSGLSGGSGFPYGVPNNSLSYLPMNACNQGVTLTQKKSNSHSDLARDFSSLRTSDSYRIDPGNLGRSPMLARTRKELCALQGLYQAASRSEYLSDYLENYGRKGGALQVPIQTPPSRVPEVLSPTYRPSGRYTLWEKGKGQAPGSSRSSSPGRDTTNSKSAQGLAGLRNLGNTCFMNSILQCLSNTRELRDYCLQRLYMRDLSHSSNAHTALMEEFAKLIQTIWTSSPHDVVSPSEFKTQIQRYAPRFVGYNQQDAQEFLRFLLDGLHNEVNRVTVRPKSNAENLDHLPDDEKGRQMWRKYLEREDSRIGDLFVGQLKSSLTCTDCGYCSTVFDPFWDLSLPIAKRGYPEVTLMDCMRLFTKEDVLDGDEKPTCCRCRARKRCIKKFSIQRFPKILVLHLKRFSESRIRTSKLTTFVNFPLRDLDLREFASENTNHAVYSLYAVSNHSGTTMGGHYTAYCRSPVTGEWHTFNDSSVTPMSSSQVRTSDAYLLFYELASPPSRM</sequence>
<dbReference type="CDD" id="cd02674">
    <property type="entry name" value="Peptidase_C19R"/>
    <property type="match status" value="1"/>
</dbReference>
<protein>
    <recommendedName>
        <fullName evidence="12">Ubiquitin carboxyl-terminal hydrolase</fullName>
        <ecNumber evidence="12">3.4.19.12</ecNumber>
    </recommendedName>
</protein>
<evidence type="ECO:0000256" key="7">
    <source>
        <dbReference type="ARBA" id="ARBA00022801"/>
    </source>
</evidence>
<evidence type="ECO:0000256" key="8">
    <source>
        <dbReference type="ARBA" id="ARBA00022807"/>
    </source>
</evidence>
<evidence type="ECO:0000256" key="3">
    <source>
        <dbReference type="ARBA" id="ARBA00022490"/>
    </source>
</evidence>
<keyword evidence="9" id="KW-0862">Zinc</keyword>
<dbReference type="PANTHER" id="PTHR21646">
    <property type="entry name" value="UBIQUITIN CARBOXYL-TERMINAL HYDROLASE"/>
    <property type="match status" value="1"/>
</dbReference>
<proteinExistence type="inferred from homology"/>
<keyword evidence="6 12" id="KW-0833">Ubl conjugation pathway</keyword>
<keyword evidence="4 12" id="KW-0645">Protease</keyword>
<feature type="domain" description="USP" evidence="14">
    <location>
        <begin position="268"/>
        <end position="600"/>
    </location>
</feature>
<keyword evidence="10" id="KW-0090">Biological rhythms</keyword>
<gene>
    <name evidence="16 17" type="primary">LOC101409056</name>
</gene>
<evidence type="ECO:0000256" key="12">
    <source>
        <dbReference type="RuleBase" id="RU366025"/>
    </source>
</evidence>
<organism evidence="15 16">
    <name type="scientific">Ceratotherium simum simum</name>
    <name type="common">Southern white rhinoceros</name>
    <dbReference type="NCBI Taxonomy" id="73337"/>
    <lineage>
        <taxon>Eukaryota</taxon>
        <taxon>Metazoa</taxon>
        <taxon>Chordata</taxon>
        <taxon>Craniata</taxon>
        <taxon>Vertebrata</taxon>
        <taxon>Euteleostomi</taxon>
        <taxon>Mammalia</taxon>
        <taxon>Eutheria</taxon>
        <taxon>Laurasiatheria</taxon>
        <taxon>Perissodactyla</taxon>
        <taxon>Rhinocerotidae</taxon>
        <taxon>Ceratotherium</taxon>
    </lineage>
</organism>
<dbReference type="InterPro" id="IPR050185">
    <property type="entry name" value="Ub_carboxyl-term_hydrolase"/>
</dbReference>
<dbReference type="InterPro" id="IPR018200">
    <property type="entry name" value="USP_CS"/>
</dbReference>
<evidence type="ECO:0000256" key="1">
    <source>
        <dbReference type="ARBA" id="ARBA00000707"/>
    </source>
</evidence>
<dbReference type="PROSITE" id="PS50235">
    <property type="entry name" value="USP_3"/>
    <property type="match status" value="1"/>
</dbReference>
<dbReference type="Proteomes" id="UP000694910">
    <property type="component" value="Unplaced"/>
</dbReference>
<feature type="region of interest" description="Disordered" evidence="13">
    <location>
        <begin position="234"/>
        <end position="264"/>
    </location>
</feature>
<evidence type="ECO:0000256" key="11">
    <source>
        <dbReference type="ARBA" id="ARBA00037943"/>
    </source>
</evidence>
<keyword evidence="8 12" id="KW-0788">Thiol protease</keyword>
<dbReference type="GO" id="GO:0016787">
    <property type="term" value="F:hydrolase activity"/>
    <property type="evidence" value="ECO:0007669"/>
    <property type="project" value="UniProtKB-KW"/>
</dbReference>
<dbReference type="InterPro" id="IPR028889">
    <property type="entry name" value="USP"/>
</dbReference>
<dbReference type="Pfam" id="PF00443">
    <property type="entry name" value="UCH"/>
    <property type="match status" value="1"/>
</dbReference>
<evidence type="ECO:0000256" key="9">
    <source>
        <dbReference type="ARBA" id="ARBA00022833"/>
    </source>
</evidence>
<comment type="catalytic activity">
    <reaction evidence="1 12">
        <text>Thiol-dependent hydrolysis of ester, thioester, amide, peptide and isopeptide bonds formed by the C-terminal Gly of ubiquitin (a 76-residue protein attached to proteins as an intracellular targeting signal).</text>
        <dbReference type="EC" id="3.4.19.12"/>
    </reaction>
</comment>
<evidence type="ECO:0000313" key="15">
    <source>
        <dbReference type="Proteomes" id="UP000694910"/>
    </source>
</evidence>
<dbReference type="RefSeq" id="XP_004427268.1">
    <property type="nucleotide sequence ID" value="XM_004427211.2"/>
</dbReference>
<evidence type="ECO:0000256" key="5">
    <source>
        <dbReference type="ARBA" id="ARBA00022723"/>
    </source>
</evidence>
<dbReference type="Gene3D" id="3.90.70.10">
    <property type="entry name" value="Cysteine proteinases"/>
    <property type="match status" value="1"/>
</dbReference>
<dbReference type="PROSITE" id="PS00973">
    <property type="entry name" value="USP_2"/>
    <property type="match status" value="1"/>
</dbReference>
<keyword evidence="5" id="KW-0479">Metal-binding</keyword>
<dbReference type="EC" id="3.4.19.12" evidence="12"/>
<accession>A0ABM0HHP0</accession>
<evidence type="ECO:0000256" key="4">
    <source>
        <dbReference type="ARBA" id="ARBA00022670"/>
    </source>
</evidence>
<dbReference type="GeneID" id="101409056"/>
<comment type="similarity">
    <text evidence="11">Belongs to the peptidase C19 family. USP2 subfamily.</text>
</comment>
<comment type="function">
    <text evidence="12">Deubiquitinating enzyme that removes conjugated ubiquitin from specific proteins to regulate different cellular processes.</text>
</comment>
<evidence type="ECO:0000256" key="10">
    <source>
        <dbReference type="ARBA" id="ARBA00023108"/>
    </source>
</evidence>
<comment type="subcellular location">
    <subcellularLocation>
        <location evidence="2">Cytoplasm</location>
        <location evidence="2">Perinuclear region</location>
    </subcellularLocation>
</comment>
<feature type="region of interest" description="Disordered" evidence="13">
    <location>
        <begin position="209"/>
        <end position="228"/>
    </location>
</feature>
<dbReference type="SUPFAM" id="SSF54001">
    <property type="entry name" value="Cysteine proteinases"/>
    <property type="match status" value="1"/>
</dbReference>
<dbReference type="InterPro" id="IPR001394">
    <property type="entry name" value="Peptidase_C19_UCH"/>
</dbReference>
<feature type="compositionally biased region" description="Low complexity" evidence="13">
    <location>
        <begin position="246"/>
        <end position="256"/>
    </location>
</feature>
<dbReference type="PANTHER" id="PTHR21646:SF17">
    <property type="entry name" value="UBIQUITIN CARBOXYL-TERMINAL HYDROLASE 2"/>
    <property type="match status" value="1"/>
</dbReference>
<keyword evidence="7 12" id="KW-0378">Hydrolase</keyword>
<evidence type="ECO:0000313" key="16">
    <source>
        <dbReference type="RefSeq" id="XP_004427268.1"/>
    </source>
</evidence>
<dbReference type="InterPro" id="IPR038765">
    <property type="entry name" value="Papain-like_cys_pep_sf"/>
</dbReference>
<evidence type="ECO:0000256" key="6">
    <source>
        <dbReference type="ARBA" id="ARBA00022786"/>
    </source>
</evidence>
<reference evidence="16 17" key="1">
    <citation type="submission" date="2025-05" db="UniProtKB">
        <authorList>
            <consortium name="RefSeq"/>
        </authorList>
    </citation>
    <scope>IDENTIFICATION</scope>
</reference>
<dbReference type="RefSeq" id="XP_004427269.1">
    <property type="nucleotide sequence ID" value="XM_004427212.2"/>
</dbReference>
<evidence type="ECO:0000256" key="13">
    <source>
        <dbReference type="SAM" id="MobiDB-lite"/>
    </source>
</evidence>
<feature type="compositionally biased region" description="Basic and acidic residues" evidence="13">
    <location>
        <begin position="90"/>
        <end position="100"/>
    </location>
</feature>
<evidence type="ECO:0000313" key="17">
    <source>
        <dbReference type="RefSeq" id="XP_004427269.1"/>
    </source>
</evidence>
<evidence type="ECO:0000256" key="2">
    <source>
        <dbReference type="ARBA" id="ARBA00004556"/>
    </source>
</evidence>
<evidence type="ECO:0000259" key="14">
    <source>
        <dbReference type="PROSITE" id="PS50235"/>
    </source>
</evidence>
<name>A0ABM0HHP0_CERSS</name>
<feature type="region of interest" description="Disordered" evidence="13">
    <location>
        <begin position="54"/>
        <end position="112"/>
    </location>
</feature>